<reference evidence="2" key="1">
    <citation type="journal article" date="2013" name="Nat. Commun.">
        <title>Whole-genome sequencing of Oryza brachyantha reveals mechanisms underlying Oryza genome evolution.</title>
        <authorList>
            <person name="Chen J."/>
            <person name="Huang Q."/>
            <person name="Gao D."/>
            <person name="Wang J."/>
            <person name="Lang Y."/>
            <person name="Liu T."/>
            <person name="Li B."/>
            <person name="Bai Z."/>
            <person name="Luis Goicoechea J."/>
            <person name="Liang C."/>
            <person name="Chen C."/>
            <person name="Zhang W."/>
            <person name="Sun S."/>
            <person name="Liao Y."/>
            <person name="Zhang X."/>
            <person name="Yang L."/>
            <person name="Song C."/>
            <person name="Wang M."/>
            <person name="Shi J."/>
            <person name="Liu G."/>
            <person name="Liu J."/>
            <person name="Zhou H."/>
            <person name="Zhou W."/>
            <person name="Yu Q."/>
            <person name="An N."/>
            <person name="Chen Y."/>
            <person name="Cai Q."/>
            <person name="Wang B."/>
            <person name="Liu B."/>
            <person name="Min J."/>
            <person name="Huang Y."/>
            <person name="Wu H."/>
            <person name="Li Z."/>
            <person name="Zhang Y."/>
            <person name="Yin Y."/>
            <person name="Song W."/>
            <person name="Jiang J."/>
            <person name="Jackson S.A."/>
            <person name="Wing R.A."/>
            <person name="Wang J."/>
            <person name="Chen M."/>
        </authorList>
    </citation>
    <scope>NUCLEOTIDE SEQUENCE [LARGE SCALE GENOMIC DNA]</scope>
    <source>
        <strain evidence="2">cv. IRGC 101232</strain>
    </source>
</reference>
<accession>J3MSG7</accession>
<dbReference type="Pfam" id="PF03140">
    <property type="entry name" value="DUF247"/>
    <property type="match status" value="2"/>
</dbReference>
<evidence type="ECO:0000313" key="3">
    <source>
        <dbReference type="Proteomes" id="UP000006038"/>
    </source>
</evidence>
<evidence type="ECO:0000313" key="2">
    <source>
        <dbReference type="EnsemblPlants" id="OB08G20460.1"/>
    </source>
</evidence>
<dbReference type="Proteomes" id="UP000006038">
    <property type="component" value="Chromosome 8"/>
</dbReference>
<dbReference type="OMA" id="NDAHHNY"/>
<reference evidence="2" key="2">
    <citation type="submission" date="2013-04" db="UniProtKB">
        <authorList>
            <consortium name="EnsemblPlants"/>
        </authorList>
    </citation>
    <scope>IDENTIFICATION</scope>
</reference>
<dbReference type="InterPro" id="IPR004158">
    <property type="entry name" value="DUF247_pln"/>
</dbReference>
<dbReference type="PANTHER" id="PTHR31170:SF18">
    <property type="entry name" value="(WILD MALAYSIAN BANANA) HYPOTHETICAL PROTEIN"/>
    <property type="match status" value="1"/>
</dbReference>
<keyword evidence="1" id="KW-0812">Transmembrane</keyword>
<protein>
    <submittedName>
        <fullName evidence="2">Uncharacterized protein</fullName>
    </submittedName>
</protein>
<organism evidence="2">
    <name type="scientific">Oryza brachyantha</name>
    <name type="common">malo sina</name>
    <dbReference type="NCBI Taxonomy" id="4533"/>
    <lineage>
        <taxon>Eukaryota</taxon>
        <taxon>Viridiplantae</taxon>
        <taxon>Streptophyta</taxon>
        <taxon>Embryophyta</taxon>
        <taxon>Tracheophyta</taxon>
        <taxon>Spermatophyta</taxon>
        <taxon>Magnoliopsida</taxon>
        <taxon>Liliopsida</taxon>
        <taxon>Poales</taxon>
        <taxon>Poaceae</taxon>
        <taxon>BOP clade</taxon>
        <taxon>Oryzoideae</taxon>
        <taxon>Oryzeae</taxon>
        <taxon>Oryzinae</taxon>
        <taxon>Oryza</taxon>
    </lineage>
</organism>
<dbReference type="EnsemblPlants" id="OB08G20460.1">
    <property type="protein sequence ID" value="OB08G20460.1"/>
    <property type="gene ID" value="OB08G20460"/>
</dbReference>
<dbReference type="HOGENOM" id="CLU_020188_5_3_1"/>
<keyword evidence="1" id="KW-1133">Transmembrane helix</keyword>
<dbReference type="eggNOG" id="ENOG502QRKH">
    <property type="taxonomic scope" value="Eukaryota"/>
</dbReference>
<keyword evidence="1" id="KW-0472">Membrane</keyword>
<keyword evidence="3" id="KW-1185">Reference proteome</keyword>
<dbReference type="AlphaFoldDB" id="J3MSG7"/>
<evidence type="ECO:0000256" key="1">
    <source>
        <dbReference type="SAM" id="Phobius"/>
    </source>
</evidence>
<feature type="transmembrane region" description="Helical" evidence="1">
    <location>
        <begin position="414"/>
        <end position="438"/>
    </location>
</feature>
<sequence>MNPQDHHSIDIPSLAQELRQELATVKPSSPVQFGGGAAARPIIIVDKVGELTRNVDTAKYEYDPQHISIGPYHRTGELVRDADKVSYLHDVLSLAAATNSGAYLELEDYLTELALMEGRARSCYAHSFNIPSKEFVRMLLLDACFILFRFGDVVRHREEEPPANGPIPFFVVDKIHQLAFLDSKAPALEAVASYAHKLLRGPQYSVATPTVVEPPARTPEAANLLHLLHMHFTPSTPLPVPGGGRPVGRWRTATDYYFAGVTFRKRVLSRVGAAPARCILDVKVDSGGGTLEVPQLNIDAQTWRLLPNMMAMEQRNPVVSGSHVTVYCVFMTQLACTPRDVELLVRRGVIVHGLGNHGEVSQCFADLWKGGVFDVNDANQNYLRTVCQTLERRFCSRRWRWLAWLKQNYFTNPWLAAGLVAAAVGLVCTVIQAVYTVLSYTKGRN</sequence>
<dbReference type="STRING" id="4533.J3MSG7"/>
<proteinExistence type="predicted"/>
<dbReference type="Gramene" id="OB08G20460.1">
    <property type="protein sequence ID" value="OB08G20460.1"/>
    <property type="gene ID" value="OB08G20460"/>
</dbReference>
<dbReference type="PANTHER" id="PTHR31170">
    <property type="entry name" value="BNAC04G53230D PROTEIN"/>
    <property type="match status" value="1"/>
</dbReference>
<name>J3MSG7_ORYBR</name>